<dbReference type="SUPFAM" id="SSF53474">
    <property type="entry name" value="alpha/beta-Hydrolases"/>
    <property type="match status" value="1"/>
</dbReference>
<evidence type="ECO:0000313" key="4">
    <source>
        <dbReference type="Proteomes" id="UP000245946"/>
    </source>
</evidence>
<organism evidence="3 4">
    <name type="scientific">Tilletiopsis washingtonensis</name>
    <dbReference type="NCBI Taxonomy" id="58919"/>
    <lineage>
        <taxon>Eukaryota</taxon>
        <taxon>Fungi</taxon>
        <taxon>Dikarya</taxon>
        <taxon>Basidiomycota</taxon>
        <taxon>Ustilaginomycotina</taxon>
        <taxon>Exobasidiomycetes</taxon>
        <taxon>Entylomatales</taxon>
        <taxon>Entylomatales incertae sedis</taxon>
        <taxon>Tilletiopsis</taxon>
    </lineage>
</organism>
<dbReference type="PANTHER" id="PTHR48081:SF8">
    <property type="entry name" value="ALPHA_BETA HYDROLASE FOLD-3 DOMAIN-CONTAINING PROTEIN-RELATED"/>
    <property type="match status" value="1"/>
</dbReference>
<protein>
    <submittedName>
        <fullName evidence="3">Alpha/beta-hydrolase</fullName>
    </submittedName>
</protein>
<dbReference type="Proteomes" id="UP000245946">
    <property type="component" value="Unassembled WGS sequence"/>
</dbReference>
<dbReference type="STRING" id="58919.A0A316ZDQ1"/>
<proteinExistence type="predicted"/>
<dbReference type="AlphaFoldDB" id="A0A316ZDQ1"/>
<dbReference type="PANTHER" id="PTHR48081">
    <property type="entry name" value="AB HYDROLASE SUPERFAMILY PROTEIN C4A8.06C"/>
    <property type="match status" value="1"/>
</dbReference>
<dbReference type="RefSeq" id="XP_025600176.1">
    <property type="nucleotide sequence ID" value="XM_025741868.1"/>
</dbReference>
<feature type="domain" description="Alpha/beta hydrolase fold-3" evidence="2">
    <location>
        <begin position="159"/>
        <end position="378"/>
    </location>
</feature>
<dbReference type="InterPro" id="IPR029058">
    <property type="entry name" value="AB_hydrolase_fold"/>
</dbReference>
<sequence length="403" mass="43302">MASSDSWPDLRHERAREAAARRLPPWRVGLATAAAYSQLAVHLALALPLWALVPATRPSAKYSLRQALLVTVVRYISALTMRLRIAPAIDAPVAPASLQRSALLRPDVPPVAAERVVGLVRQAAVRVGVRPQAVRAYVFGGATGTTCAPDELRSLRRIVLALHGGAWVVGRAHEERGGSATAVTLAPLLSADVRVLNVEYRLAEENPFPAALLDALSAYVWLVEELQISPDRIVLSGDSGGANVALALIHYLRETELLPLPGRLLLASPAVDRTGSHSGPPGSRGDLLTPNDLAWALEAYLGYGRHPADLIQSPYVSPASKRNLSELEQASGSWPRTLICIGETEGYQPAQRALQEALARWQPQQVEPLLEVQGAPHCSCLIPTFFEPHTGTARQAMAAFVEA</sequence>
<reference evidence="3 4" key="1">
    <citation type="journal article" date="2018" name="Mol. Biol. Evol.">
        <title>Broad Genomic Sampling Reveals a Smut Pathogenic Ancestry of the Fungal Clade Ustilaginomycotina.</title>
        <authorList>
            <person name="Kijpornyongpan T."/>
            <person name="Mondo S.J."/>
            <person name="Barry K."/>
            <person name="Sandor L."/>
            <person name="Lee J."/>
            <person name="Lipzen A."/>
            <person name="Pangilinan J."/>
            <person name="LaButti K."/>
            <person name="Hainaut M."/>
            <person name="Henrissat B."/>
            <person name="Grigoriev I.V."/>
            <person name="Spatafora J.W."/>
            <person name="Aime M.C."/>
        </authorList>
    </citation>
    <scope>NUCLEOTIDE SEQUENCE [LARGE SCALE GENOMIC DNA]</scope>
    <source>
        <strain evidence="3 4">MCA 4186</strain>
    </source>
</reference>
<name>A0A316ZDQ1_9BASI</name>
<gene>
    <name evidence="3" type="ORF">FA09DRAFT_328670</name>
</gene>
<evidence type="ECO:0000313" key="3">
    <source>
        <dbReference type="EMBL" id="PWN99897.1"/>
    </source>
</evidence>
<accession>A0A316ZDQ1</accession>
<dbReference type="InterPro" id="IPR050300">
    <property type="entry name" value="GDXG_lipolytic_enzyme"/>
</dbReference>
<evidence type="ECO:0000256" key="1">
    <source>
        <dbReference type="ARBA" id="ARBA00022801"/>
    </source>
</evidence>
<dbReference type="GeneID" id="37269412"/>
<dbReference type="OrthoDB" id="2152029at2759"/>
<keyword evidence="4" id="KW-1185">Reference proteome</keyword>
<evidence type="ECO:0000259" key="2">
    <source>
        <dbReference type="Pfam" id="PF07859"/>
    </source>
</evidence>
<dbReference type="Gene3D" id="3.40.50.1820">
    <property type="entry name" value="alpha/beta hydrolase"/>
    <property type="match status" value="1"/>
</dbReference>
<dbReference type="Pfam" id="PF07859">
    <property type="entry name" value="Abhydrolase_3"/>
    <property type="match status" value="1"/>
</dbReference>
<dbReference type="EMBL" id="KZ819287">
    <property type="protein sequence ID" value="PWN99897.1"/>
    <property type="molecule type" value="Genomic_DNA"/>
</dbReference>
<keyword evidence="1 3" id="KW-0378">Hydrolase</keyword>
<dbReference type="GO" id="GO:0016787">
    <property type="term" value="F:hydrolase activity"/>
    <property type="evidence" value="ECO:0007669"/>
    <property type="project" value="UniProtKB-KW"/>
</dbReference>
<dbReference type="InterPro" id="IPR013094">
    <property type="entry name" value="AB_hydrolase_3"/>
</dbReference>